<reference evidence="2" key="1">
    <citation type="submission" date="2018-09" db="EMBL/GenBank/DDBJ databases">
        <title>whole genome sequence of T. equiperdum IVM-t1 strain.</title>
        <authorList>
            <person name="Suganuma K."/>
        </authorList>
    </citation>
    <scope>NUCLEOTIDE SEQUENCE [LARGE SCALE GENOMIC DNA]</scope>
    <source>
        <strain evidence="2">IVM-t1</strain>
    </source>
</reference>
<evidence type="ECO:0000256" key="1">
    <source>
        <dbReference type="SAM" id="MobiDB-lite"/>
    </source>
</evidence>
<evidence type="ECO:0000313" key="2">
    <source>
        <dbReference type="EMBL" id="RHW73272.1"/>
    </source>
</evidence>
<feature type="region of interest" description="Disordered" evidence="1">
    <location>
        <begin position="506"/>
        <end position="605"/>
    </location>
</feature>
<feature type="compositionally biased region" description="Basic residues" evidence="1">
    <location>
        <begin position="562"/>
        <end position="583"/>
    </location>
</feature>
<protein>
    <submittedName>
        <fullName evidence="2">Uncharacterized protein</fullName>
    </submittedName>
</protein>
<dbReference type="SUPFAM" id="SSF48371">
    <property type="entry name" value="ARM repeat"/>
    <property type="match status" value="1"/>
</dbReference>
<dbReference type="AlphaFoldDB" id="A0A3L6L9I0"/>
<gene>
    <name evidence="2" type="ORF">DPX39_040037500</name>
</gene>
<feature type="region of interest" description="Disordered" evidence="1">
    <location>
        <begin position="416"/>
        <end position="435"/>
    </location>
</feature>
<sequence length="605" mass="66664">MDIREIIDLVNGYQSTGETSADESLLQAVQRLKSALVDIPQLGSNTQEALKALVRAAVVWPSEWNDILQLLHDALADAALSCAHRTLLLELLPGLLEGDSDVKAHGESVCDVLLQWLLATVRKQGESAGDSKHQEDWRAALKALLVLPKECYSKIVQFCASQLPQSLPLCKAILTNSSASDLLKRAFEEWLVLSGNASQHADCARDIERLLRENFSGFGSLLCEKACSTLLSSGSLSSMSSLRTLQGALQVVHAFSMLHREIVRTHVPNSFVVSTTVGLLDIVGAENKDDKQQDAKGPWPCIKMTQEESTLVVSILRSLVKLSGIVTAVPGCVSISEVRKLCAPLLAIRNEAAALDCHLPLVECVFNLTLRILSCVCAGADEMRELLQELVDVSNVMLPVLSDSHNQIESFGPFCEKKSRRDNHSGPGGKEKDYDFWNMSDEQQQTMLSALRVLRAVSAMCRVCRAQNRSKPEDKSDEEHWKAVASDIASAARTLAPSWKIEVVEQPRPTVTSNPRLTEGTTVGRSAPTSRHESRNPYSQSHSSPSNHQYHSSNHSSYSPTPRHHSPSHHPHHHPPSHTHHGVPRSSRYSDYEGAPHRLSKRPRR</sequence>
<accession>A0A3L6L9I0</accession>
<comment type="caution">
    <text evidence="2">The sequence shown here is derived from an EMBL/GenBank/DDBJ whole genome shotgun (WGS) entry which is preliminary data.</text>
</comment>
<feature type="compositionally biased region" description="Low complexity" evidence="1">
    <location>
        <begin position="536"/>
        <end position="561"/>
    </location>
</feature>
<dbReference type="InterPro" id="IPR016024">
    <property type="entry name" value="ARM-type_fold"/>
</dbReference>
<name>A0A3L6L9I0_9TRYP</name>
<dbReference type="EMBL" id="QSBY01000004">
    <property type="protein sequence ID" value="RHW73272.1"/>
    <property type="molecule type" value="Genomic_DNA"/>
</dbReference>
<proteinExistence type="predicted"/>
<dbReference type="Proteomes" id="UP000266743">
    <property type="component" value="Chromosome 4"/>
</dbReference>
<feature type="compositionally biased region" description="Polar residues" evidence="1">
    <location>
        <begin position="509"/>
        <end position="529"/>
    </location>
</feature>
<organism evidence="2">
    <name type="scientific">Trypanosoma brucei equiperdum</name>
    <dbReference type="NCBI Taxonomy" id="630700"/>
    <lineage>
        <taxon>Eukaryota</taxon>
        <taxon>Discoba</taxon>
        <taxon>Euglenozoa</taxon>
        <taxon>Kinetoplastea</taxon>
        <taxon>Metakinetoplastina</taxon>
        <taxon>Trypanosomatida</taxon>
        <taxon>Trypanosomatidae</taxon>
        <taxon>Trypanosoma</taxon>
    </lineage>
</organism>